<evidence type="ECO:0000313" key="1">
    <source>
        <dbReference type="EMBL" id="MBP0724367.1"/>
    </source>
</evidence>
<organism evidence="1 2">
    <name type="scientific">Gottfriedia endophytica</name>
    <dbReference type="NCBI Taxonomy" id="2820819"/>
    <lineage>
        <taxon>Bacteria</taxon>
        <taxon>Bacillati</taxon>
        <taxon>Bacillota</taxon>
        <taxon>Bacilli</taxon>
        <taxon>Bacillales</taxon>
        <taxon>Bacillaceae</taxon>
        <taxon>Gottfriedia</taxon>
    </lineage>
</organism>
<gene>
    <name evidence="1" type="primary">prli42</name>
    <name evidence="1" type="ORF">J5Y03_04100</name>
</gene>
<dbReference type="NCBIfam" id="NF033880">
    <property type="entry name" value="Prli42"/>
    <property type="match status" value="1"/>
</dbReference>
<evidence type="ECO:0000313" key="2">
    <source>
        <dbReference type="Proteomes" id="UP000682134"/>
    </source>
</evidence>
<proteinExistence type="predicted"/>
<dbReference type="AlphaFoldDB" id="A0A940SFU3"/>
<dbReference type="Proteomes" id="UP000682134">
    <property type="component" value="Unassembled WGS sequence"/>
</dbReference>
<reference evidence="1" key="1">
    <citation type="submission" date="2021-04" db="EMBL/GenBank/DDBJ databases">
        <title>Genome seq and assembly of Bacillus sp.</title>
        <authorList>
            <person name="Chhetri G."/>
        </authorList>
    </citation>
    <scope>NUCLEOTIDE SEQUENCE</scope>
    <source>
        <strain evidence="1">RG28</strain>
    </source>
</reference>
<dbReference type="InterPro" id="IPR049722">
    <property type="entry name" value="Prli42-like"/>
</dbReference>
<sequence length="31" mass="3430">MMNKKMQKFFVIVMLVSILATSLLAGIAAFL</sequence>
<comment type="caution">
    <text evidence="1">The sequence shown here is derived from an EMBL/GenBank/DDBJ whole genome shotgun (WGS) entry which is preliminary data.</text>
</comment>
<keyword evidence="2" id="KW-1185">Reference proteome</keyword>
<protein>
    <submittedName>
        <fullName evidence="1">Stressosome-associated protein Prli42</fullName>
    </submittedName>
</protein>
<dbReference type="EMBL" id="JAGIYQ010000002">
    <property type="protein sequence ID" value="MBP0724367.1"/>
    <property type="molecule type" value="Genomic_DNA"/>
</dbReference>
<accession>A0A940SFU3</accession>
<name>A0A940SFU3_9BACI</name>